<dbReference type="AlphaFoldDB" id="A0A5N0T8C9"/>
<sequence>MRRVRLLTKRGTGALVLALGCFAVANQLGLVELIWFGLLMLALVIGSVLAVVAGRGRADVTRTVSPSVPEAGTDLSVSVHVVMRSTLPAMGGRWHDDLPRAVTGTAYGTFPAVASGFSRADRTAELTYRAVPRQRGVHWLGPLEVTSTDPFGIARRTVSLGELTRLVVTPATVELPTLSGMSGRSGGTVPSPANRLGQGTDDIVARQWAPGDSMRRIHWRASAHRDELMVRQEEQETAPEAVIVLDRGAMRWSPGALERTGADAAFETAVTLCASAVVRLVQDGYAVEVIDADGTPLCARIDATDAGALEDAMFALATVTARPDDRLLALIDVFSGTTTGPLVVITGHLGRRDAEALAVVAHHSSYPMLLSASPEPDALEAAGSWATARLRDDAAGAWRAAGVWRSGDAAA</sequence>
<protein>
    <submittedName>
        <fullName evidence="4">DUF58 domain-containing protein</fullName>
    </submittedName>
</protein>
<dbReference type="RefSeq" id="WP_150894683.1">
    <property type="nucleotide sequence ID" value="NZ_VYUY01000018.1"/>
</dbReference>
<evidence type="ECO:0000256" key="1">
    <source>
        <dbReference type="SAM" id="MobiDB-lite"/>
    </source>
</evidence>
<evidence type="ECO:0000313" key="4">
    <source>
        <dbReference type="EMBL" id="KAA9131190.1"/>
    </source>
</evidence>
<gene>
    <name evidence="4" type="ORF">F6B40_12910</name>
</gene>
<dbReference type="PANTHER" id="PTHR34351">
    <property type="entry name" value="SLR1927 PROTEIN-RELATED"/>
    <property type="match status" value="1"/>
</dbReference>
<keyword evidence="2" id="KW-1133">Transmembrane helix</keyword>
<dbReference type="PANTHER" id="PTHR34351:SF1">
    <property type="entry name" value="SLR1927 PROTEIN"/>
    <property type="match status" value="1"/>
</dbReference>
<dbReference type="Pfam" id="PF01882">
    <property type="entry name" value="DUF58"/>
    <property type="match status" value="1"/>
</dbReference>
<feature type="domain" description="DUF58" evidence="3">
    <location>
        <begin position="205"/>
        <end position="275"/>
    </location>
</feature>
<dbReference type="EMBL" id="VYUY01000018">
    <property type="protein sequence ID" value="KAA9131190.1"/>
    <property type="molecule type" value="Genomic_DNA"/>
</dbReference>
<reference evidence="5" key="1">
    <citation type="submission" date="2019-09" db="EMBL/GenBank/DDBJ databases">
        <title>Mumia zhuanghuii sp. nov. isolated from the intestinal contents of plateau pika (Ochotona curzoniae) in the Qinghai-Tibet plateau of China.</title>
        <authorList>
            <person name="Tian Z."/>
        </authorList>
    </citation>
    <scope>NUCLEOTIDE SEQUENCE [LARGE SCALE GENOMIC DNA]</scope>
    <source>
        <strain evidence="5">L-033</strain>
    </source>
</reference>
<keyword evidence="2" id="KW-0812">Transmembrane</keyword>
<evidence type="ECO:0000259" key="3">
    <source>
        <dbReference type="Pfam" id="PF01882"/>
    </source>
</evidence>
<feature type="transmembrane region" description="Helical" evidence="2">
    <location>
        <begin position="33"/>
        <end position="53"/>
    </location>
</feature>
<feature type="region of interest" description="Disordered" evidence="1">
    <location>
        <begin position="178"/>
        <end position="198"/>
    </location>
</feature>
<evidence type="ECO:0000313" key="5">
    <source>
        <dbReference type="Proteomes" id="UP000326838"/>
    </source>
</evidence>
<proteinExistence type="predicted"/>
<organism evidence="4 5">
    <name type="scientific">Microbacterium caowuchunii</name>
    <dbReference type="NCBI Taxonomy" id="2614638"/>
    <lineage>
        <taxon>Bacteria</taxon>
        <taxon>Bacillati</taxon>
        <taxon>Actinomycetota</taxon>
        <taxon>Actinomycetes</taxon>
        <taxon>Micrococcales</taxon>
        <taxon>Microbacteriaceae</taxon>
        <taxon>Microbacterium</taxon>
    </lineage>
</organism>
<evidence type="ECO:0000256" key="2">
    <source>
        <dbReference type="SAM" id="Phobius"/>
    </source>
</evidence>
<keyword evidence="5" id="KW-1185">Reference proteome</keyword>
<name>A0A5N0T8C9_9MICO</name>
<dbReference type="PROSITE" id="PS51257">
    <property type="entry name" value="PROKAR_LIPOPROTEIN"/>
    <property type="match status" value="1"/>
</dbReference>
<comment type="caution">
    <text evidence="4">The sequence shown here is derived from an EMBL/GenBank/DDBJ whole genome shotgun (WGS) entry which is preliminary data.</text>
</comment>
<dbReference type="InterPro" id="IPR002881">
    <property type="entry name" value="DUF58"/>
</dbReference>
<dbReference type="Proteomes" id="UP000326838">
    <property type="component" value="Unassembled WGS sequence"/>
</dbReference>
<keyword evidence="2" id="KW-0472">Membrane</keyword>
<accession>A0A5N0T8C9</accession>